<dbReference type="KEGG" id="halt:IM660_18540"/>
<dbReference type="EMBL" id="CP063169">
    <property type="protein sequence ID" value="QOR70556.1"/>
    <property type="molecule type" value="Genomic_DNA"/>
</dbReference>
<dbReference type="PANTHER" id="PTHR43752">
    <property type="entry name" value="BNR/ASP-BOX REPEAT FAMILY PROTEIN"/>
    <property type="match status" value="1"/>
</dbReference>
<dbReference type="Pfam" id="PF13088">
    <property type="entry name" value="BNR_2"/>
    <property type="match status" value="1"/>
</dbReference>
<feature type="chain" id="PRO_5039284823" evidence="1">
    <location>
        <begin position="29"/>
        <end position="739"/>
    </location>
</feature>
<dbReference type="RefSeq" id="WP_193497231.1">
    <property type="nucleotide sequence ID" value="NZ_CP063169.1"/>
</dbReference>
<sequence>MADIARSRRWLVLLAQAIALLLVAAVVAQPAAAEELTDQVTVYSDTSFGDGDGIRTPDVITTSPNNVVVAWREGNTDGQFDNGEVRYSRSTDGGATWTSPAVLAPKDSTYGWHYVILYRVGSDLYAFLGRTPASSYNGMPVTSFMKRSTDGGATWSNWNADFSGVPSGFVIAGRPMYQDGYHIAPFWNDGRVAVMRSTDLVTWTAGAYAPDPLNTKSGENQLVVDQDDPDKLIMFSRVAAPAEDYVTGPVYMSRTESTNGGLTWSSLVYDSSIPNMGTKGYVTQDSTGRYVAVYNTMGGIFPSPLETRPAHWRSILNYKVKEPDQPWGPGRFLADEPPVVDRPHSAGWDTYAMGDEYAPGKYYIVWESDTAGVELIKLDLDQSFTGANENWDTIGNWSVTPAGGSATVSSGRLNLANNDSTWTTVGREQAPLHGFVGAFRGRIATGGPLNTSSGIGANLGMEVVGGDWTLALSAQSDGVYARVAGGSAWVRVLAASIGTGDHQYRVTVDEAGTARLYLDSVDTGVEWSTPASTTSLGIQLFASGTSTEPASASVDWFSVEDNIVSTTWDDLSGWVPFGAGGTVSQGELIVSSPTSGQNAVTAFVNTRCDFSVDFRAEVTDYSTLDPSNGRGASLALMVANDSRRLMLSIQHDGVYAIPKGETHWTRIYALSNAGSLASWRVDTSSGGEARLYRNGVDTGAHWTIQDSDIDPQVRLWSSTNSADTSAFAMDWIRTTCEIR</sequence>
<dbReference type="PANTHER" id="PTHR43752:SF2">
    <property type="entry name" value="BNR_ASP-BOX REPEAT FAMILY PROTEIN"/>
    <property type="match status" value="1"/>
</dbReference>
<dbReference type="Gene3D" id="2.120.10.10">
    <property type="match status" value="1"/>
</dbReference>
<protein>
    <submittedName>
        <fullName evidence="3">Exo-alpha-sialidase</fullName>
    </submittedName>
</protein>
<keyword evidence="4" id="KW-1185">Reference proteome</keyword>
<dbReference type="InterPro" id="IPR036278">
    <property type="entry name" value="Sialidase_sf"/>
</dbReference>
<dbReference type="SUPFAM" id="SSF50939">
    <property type="entry name" value="Sialidases"/>
    <property type="match status" value="1"/>
</dbReference>
<feature type="signal peptide" evidence="1">
    <location>
        <begin position="1"/>
        <end position="28"/>
    </location>
</feature>
<organism evidence="3 4">
    <name type="scientific">Ruania alkalisoli</name>
    <dbReference type="NCBI Taxonomy" id="2779775"/>
    <lineage>
        <taxon>Bacteria</taxon>
        <taxon>Bacillati</taxon>
        <taxon>Actinomycetota</taxon>
        <taxon>Actinomycetes</taxon>
        <taxon>Micrococcales</taxon>
        <taxon>Ruaniaceae</taxon>
        <taxon>Ruania</taxon>
    </lineage>
</organism>
<accession>A0A7M1SSM9</accession>
<dbReference type="CDD" id="cd15482">
    <property type="entry name" value="Sialidase_non-viral"/>
    <property type="match status" value="1"/>
</dbReference>
<keyword evidence="1" id="KW-0732">Signal</keyword>
<dbReference type="InterPro" id="IPR011040">
    <property type="entry name" value="Sialidase"/>
</dbReference>
<evidence type="ECO:0000313" key="3">
    <source>
        <dbReference type="EMBL" id="QOR70556.1"/>
    </source>
</evidence>
<evidence type="ECO:0000259" key="2">
    <source>
        <dbReference type="Pfam" id="PF13088"/>
    </source>
</evidence>
<dbReference type="Proteomes" id="UP000593758">
    <property type="component" value="Chromosome"/>
</dbReference>
<reference evidence="3 4" key="1">
    <citation type="submission" date="2020-10" db="EMBL/GenBank/DDBJ databases">
        <title>Haloactinobacterium sp. RN3S43, a bacterium isolated from saline soil.</title>
        <authorList>
            <person name="Sun J.-Q."/>
        </authorList>
    </citation>
    <scope>NUCLEOTIDE SEQUENCE [LARGE SCALE GENOMIC DNA]</scope>
    <source>
        <strain evidence="3 4">RN3S43</strain>
    </source>
</reference>
<evidence type="ECO:0000313" key="4">
    <source>
        <dbReference type="Proteomes" id="UP000593758"/>
    </source>
</evidence>
<name>A0A7M1SSM9_9MICO</name>
<gene>
    <name evidence="3" type="ORF">IM660_18540</name>
</gene>
<dbReference type="AlphaFoldDB" id="A0A7M1SSM9"/>
<evidence type="ECO:0000256" key="1">
    <source>
        <dbReference type="SAM" id="SignalP"/>
    </source>
</evidence>
<proteinExistence type="predicted"/>
<feature type="domain" description="Sialidase" evidence="2">
    <location>
        <begin position="67"/>
        <end position="337"/>
    </location>
</feature>